<evidence type="ECO:0000313" key="5">
    <source>
        <dbReference type="EMBL" id="MDM9632802.1"/>
    </source>
</evidence>
<dbReference type="Gene3D" id="2.160.20.10">
    <property type="entry name" value="Single-stranded right-handed beta-helix, Pectin lyase-like"/>
    <property type="match status" value="1"/>
</dbReference>
<dbReference type="EMBL" id="JAUDUY010000015">
    <property type="protein sequence ID" value="MDM9632802.1"/>
    <property type="molecule type" value="Genomic_DNA"/>
</dbReference>
<evidence type="ECO:0000256" key="3">
    <source>
        <dbReference type="SAM" id="MobiDB-lite"/>
    </source>
</evidence>
<comment type="caution">
    <text evidence="5">The sequence shown here is derived from an EMBL/GenBank/DDBJ whole genome shotgun (WGS) entry which is preliminary data.</text>
</comment>
<evidence type="ECO:0000256" key="4">
    <source>
        <dbReference type="SAM" id="SignalP"/>
    </source>
</evidence>
<gene>
    <name evidence="5" type="ORF">QU605_15090</name>
</gene>
<keyword evidence="6" id="KW-1185">Reference proteome</keyword>
<feature type="region of interest" description="Disordered" evidence="3">
    <location>
        <begin position="52"/>
        <end position="81"/>
    </location>
</feature>
<dbReference type="RefSeq" id="WP_289726167.1">
    <property type="nucleotide sequence ID" value="NZ_JAUDUY010000015.1"/>
</dbReference>
<dbReference type="InterPro" id="IPR012334">
    <property type="entry name" value="Pectin_lyas_fold"/>
</dbReference>
<accession>A0ABT7WIQ8</accession>
<keyword evidence="1 4" id="KW-0732">Signal</keyword>
<name>A0ABT7WIQ8_9FLAO</name>
<dbReference type="PROSITE" id="PS51257">
    <property type="entry name" value="PROKAR_LIPOPROTEIN"/>
    <property type="match status" value="1"/>
</dbReference>
<protein>
    <submittedName>
        <fullName evidence="5">Right-handed parallel beta-helix repeat-containing protein</fullName>
    </submittedName>
</protein>
<dbReference type="PANTHER" id="PTHR10199">
    <property type="entry name" value="THROMBOSPONDIN"/>
    <property type="match status" value="1"/>
</dbReference>
<evidence type="ECO:0000313" key="6">
    <source>
        <dbReference type="Proteomes" id="UP001174839"/>
    </source>
</evidence>
<feature type="chain" id="PRO_5045448580" evidence="4">
    <location>
        <begin position="28"/>
        <end position="681"/>
    </location>
</feature>
<proteinExistence type="predicted"/>
<feature type="compositionally biased region" description="Acidic residues" evidence="3">
    <location>
        <begin position="68"/>
        <end position="79"/>
    </location>
</feature>
<feature type="signal peptide" evidence="4">
    <location>
        <begin position="1"/>
        <end position="27"/>
    </location>
</feature>
<dbReference type="InterPro" id="IPR011050">
    <property type="entry name" value="Pectin_lyase_fold/virulence"/>
</dbReference>
<dbReference type="SUPFAM" id="SSF51126">
    <property type="entry name" value="Pectin lyase-like"/>
    <property type="match status" value="1"/>
</dbReference>
<dbReference type="Pfam" id="PF02412">
    <property type="entry name" value="TSP_3"/>
    <property type="match status" value="4"/>
</dbReference>
<feature type="region of interest" description="Disordered" evidence="3">
    <location>
        <begin position="105"/>
        <end position="162"/>
    </location>
</feature>
<dbReference type="InterPro" id="IPR003367">
    <property type="entry name" value="Thrombospondin_3-like_rpt"/>
</dbReference>
<keyword evidence="2" id="KW-0106">Calcium</keyword>
<organism evidence="5 6">
    <name type="scientific">Robiginitalea aurantiaca</name>
    <dbReference type="NCBI Taxonomy" id="3056915"/>
    <lineage>
        <taxon>Bacteria</taxon>
        <taxon>Pseudomonadati</taxon>
        <taxon>Bacteroidota</taxon>
        <taxon>Flavobacteriia</taxon>
        <taxon>Flavobacteriales</taxon>
        <taxon>Flavobacteriaceae</taxon>
        <taxon>Robiginitalea</taxon>
    </lineage>
</organism>
<evidence type="ECO:0000256" key="1">
    <source>
        <dbReference type="ARBA" id="ARBA00022729"/>
    </source>
</evidence>
<evidence type="ECO:0000256" key="2">
    <source>
        <dbReference type="ARBA" id="ARBA00022837"/>
    </source>
</evidence>
<dbReference type="Proteomes" id="UP001174839">
    <property type="component" value="Unassembled WGS sequence"/>
</dbReference>
<reference evidence="5" key="1">
    <citation type="submission" date="2023-06" db="EMBL/GenBank/DDBJ databases">
        <title>Robiginitalea aurantiacus sp. nov. and Algoriphagus sediminis sp. nov., isolated from coastal sediment.</title>
        <authorList>
            <person name="Zhou Z.Y."/>
            <person name="An J."/>
            <person name="Jia Y.W."/>
            <person name="Du Z.J."/>
        </authorList>
    </citation>
    <scope>NUCLEOTIDE SEQUENCE</scope>
    <source>
        <strain evidence="5">M39</strain>
    </source>
</reference>
<sequence>MSNIVYKTISVLFATLFSLLFLSTATSCQKDSDLLLDAVVYNDEAIEIVYLERGGNGPNPNANKTADDDQDGVANDQDDCPFTPIGAKVNAQGCAASQYDTDEDGVVDSIDQCPGTPSNESADASGCSDRQKNKETEEDQSGPADTDNDGVPNDQDDCPYTPAGATVNNFGCSASQYDTDSDGVNDSLDQCPGTLAGESVDAYGCSSYQNDSDSEAAREVEPGFFVTVNGRSSNDGLTESTAWDIEHALKSAQPGDIVYVKAGNYGAVKLTTTRAGTTQNPISFIGYKNVPGDIYETQGPSYSKEQWESNGKNLPANIMPLLDNTAPSNNPPIDHKGFYIRHSNIIIENFMIQDYYDGIFVQGASNVALKNVITARLGNWNPNSNCWNLGDRSDCDNRVGYGLRLSQSDNFLIENCLVIDAGHVGIDIIGSDYGIMSDSEVWSASIGNATDYNITLYNSSHNKLDKIRSYRAKGSVGTSHKGRALAVKCDSDFNEVNGLDAENLRLQIYYGSDDNQLKDITLKGNGEADDSGIQIFGDANRNVLENIDISNGNGIMFLGEGFECVGNGDGPSGSDNYFKNLTLTNVKNGTGQAAISYHRLNSNGTSGGKNYIIGGTIDGAPHLFCTNRPGEIHIEDVSIKNITEGYKTYYPNSQRGWRSYEIKETYQNVTFNNCNFPNPVD</sequence>
<dbReference type="Gene3D" id="4.10.1080.10">
    <property type="entry name" value="TSP type-3 repeat"/>
    <property type="match status" value="1"/>
</dbReference>
<dbReference type="InterPro" id="IPR028974">
    <property type="entry name" value="TSP_type-3_rpt"/>
</dbReference>
<dbReference type="SMART" id="SM00710">
    <property type="entry name" value="PbH1"/>
    <property type="match status" value="5"/>
</dbReference>
<dbReference type="InterPro" id="IPR006626">
    <property type="entry name" value="PbH1"/>
</dbReference>
<dbReference type="SUPFAM" id="SSF103647">
    <property type="entry name" value="TSP type-3 repeat"/>
    <property type="match status" value="1"/>
</dbReference>